<dbReference type="AlphaFoldDB" id="A0ABC8IP58"/>
<gene>
    <name evidence="1" type="ORF">ERUC_LOCUS1041</name>
</gene>
<comment type="caution">
    <text evidence="1">The sequence shown here is derived from an EMBL/GenBank/DDBJ whole genome shotgun (WGS) entry which is preliminary data.</text>
</comment>
<dbReference type="EMBL" id="CAKOAT010034448">
    <property type="protein sequence ID" value="CAH8286478.1"/>
    <property type="molecule type" value="Genomic_DNA"/>
</dbReference>
<proteinExistence type="predicted"/>
<evidence type="ECO:0000313" key="1">
    <source>
        <dbReference type="EMBL" id="CAH8286478.1"/>
    </source>
</evidence>
<sequence length="131" mass="14286">MVLPGLQRINVNTQVDIDLPQSPADIVGSTYTSQLRLKDFSFTANPPNLYHFHHISARELTPMPTLAEGVQVPEAVAPGSDSGLANTCKVAEQATTSDVSLLGRLTAAKEQVDNILYNIWRLTSTCKAYKM</sequence>
<organism evidence="1 2">
    <name type="scientific">Eruca vesicaria subsp. sativa</name>
    <name type="common">Garden rocket</name>
    <name type="synonym">Eruca sativa</name>
    <dbReference type="NCBI Taxonomy" id="29727"/>
    <lineage>
        <taxon>Eukaryota</taxon>
        <taxon>Viridiplantae</taxon>
        <taxon>Streptophyta</taxon>
        <taxon>Embryophyta</taxon>
        <taxon>Tracheophyta</taxon>
        <taxon>Spermatophyta</taxon>
        <taxon>Magnoliopsida</taxon>
        <taxon>eudicotyledons</taxon>
        <taxon>Gunneridae</taxon>
        <taxon>Pentapetalae</taxon>
        <taxon>rosids</taxon>
        <taxon>malvids</taxon>
        <taxon>Brassicales</taxon>
        <taxon>Brassicaceae</taxon>
        <taxon>Brassiceae</taxon>
        <taxon>Eruca</taxon>
    </lineage>
</organism>
<accession>A0ABC8IP58</accession>
<dbReference type="Proteomes" id="UP001642260">
    <property type="component" value="Unassembled WGS sequence"/>
</dbReference>
<protein>
    <submittedName>
        <fullName evidence="1">Uncharacterized protein</fullName>
    </submittedName>
</protein>
<keyword evidence="2" id="KW-1185">Reference proteome</keyword>
<evidence type="ECO:0000313" key="2">
    <source>
        <dbReference type="Proteomes" id="UP001642260"/>
    </source>
</evidence>
<reference evidence="1 2" key="1">
    <citation type="submission" date="2022-03" db="EMBL/GenBank/DDBJ databases">
        <authorList>
            <person name="Macdonald S."/>
            <person name="Ahmed S."/>
            <person name="Newling K."/>
        </authorList>
    </citation>
    <scope>NUCLEOTIDE SEQUENCE [LARGE SCALE GENOMIC DNA]</scope>
</reference>
<name>A0ABC8IP58_ERUVS</name>